<dbReference type="PANTHER" id="PTHR43628">
    <property type="entry name" value="ACTIVATOR OF C KINASE PROTEIN 1-RELATED"/>
    <property type="match status" value="1"/>
</dbReference>
<dbReference type="Pfam" id="PF08238">
    <property type="entry name" value="Sel1"/>
    <property type="match status" value="3"/>
</dbReference>
<gene>
    <name evidence="2" type="ORF">LU297_09280</name>
</gene>
<reference evidence="2" key="1">
    <citation type="submission" date="2021-12" db="EMBL/GenBank/DDBJ databases">
        <title>taxonomy of Moraxella sp. ZY201224.</title>
        <authorList>
            <person name="Li F."/>
        </authorList>
    </citation>
    <scope>NUCLEOTIDE SEQUENCE</scope>
    <source>
        <strain evidence="2">ZY201224</strain>
    </source>
</reference>
<organism evidence="2 3">
    <name type="scientific">Moraxella nasicaprae</name>
    <dbReference type="NCBI Taxonomy" id="2904122"/>
    <lineage>
        <taxon>Bacteria</taxon>
        <taxon>Pseudomonadati</taxon>
        <taxon>Pseudomonadota</taxon>
        <taxon>Gammaproteobacteria</taxon>
        <taxon>Moraxellales</taxon>
        <taxon>Moraxellaceae</taxon>
        <taxon>Moraxella</taxon>
    </lineage>
</organism>
<evidence type="ECO:0000313" key="3">
    <source>
        <dbReference type="Proteomes" id="UP001063782"/>
    </source>
</evidence>
<name>A0ABY6F3S2_9GAMM</name>
<feature type="chain" id="PRO_5045583250" evidence="1">
    <location>
        <begin position="21"/>
        <end position="158"/>
    </location>
</feature>
<dbReference type="PANTHER" id="PTHR43628:SF1">
    <property type="entry name" value="CHITIN SYNTHASE REGULATORY FACTOR 2-RELATED"/>
    <property type="match status" value="1"/>
</dbReference>
<dbReference type="Proteomes" id="UP001063782">
    <property type="component" value="Chromosome"/>
</dbReference>
<dbReference type="InterPro" id="IPR006597">
    <property type="entry name" value="Sel1-like"/>
</dbReference>
<protein>
    <submittedName>
        <fullName evidence="2">Sel1 repeat family protein</fullName>
    </submittedName>
</protein>
<feature type="signal peptide" evidence="1">
    <location>
        <begin position="1"/>
        <end position="20"/>
    </location>
</feature>
<dbReference type="InterPro" id="IPR052945">
    <property type="entry name" value="Mitotic_Regulator"/>
</dbReference>
<proteinExistence type="predicted"/>
<dbReference type="SUPFAM" id="SSF81901">
    <property type="entry name" value="HCP-like"/>
    <property type="match status" value="1"/>
</dbReference>
<dbReference type="EMBL" id="CP089977">
    <property type="protein sequence ID" value="UXZ04738.1"/>
    <property type="molecule type" value="Genomic_DNA"/>
</dbReference>
<accession>A0ABY6F3S2</accession>
<evidence type="ECO:0000256" key="1">
    <source>
        <dbReference type="SAM" id="SignalP"/>
    </source>
</evidence>
<keyword evidence="1" id="KW-0732">Signal</keyword>
<sequence length="158" mass="17298">MKLMKTLLVALALTGSAAYAQSCEQAIESEDSAAANICEKELASSNDANLQYLTGFAYDKKEDFENAAKFYAKAAEQGHAKSQYNLATMYSDGQGVARDEKKAAEWYTKAAEQGHPEAQFNLAVMYRKGYGVAKDKAIAKEWFGKACDNGIHEGCSRR</sequence>
<dbReference type="InterPro" id="IPR011990">
    <property type="entry name" value="TPR-like_helical_dom_sf"/>
</dbReference>
<dbReference type="RefSeq" id="WP_263076231.1">
    <property type="nucleotide sequence ID" value="NZ_CP089977.1"/>
</dbReference>
<dbReference type="Gene3D" id="1.25.40.10">
    <property type="entry name" value="Tetratricopeptide repeat domain"/>
    <property type="match status" value="1"/>
</dbReference>
<dbReference type="SMART" id="SM00671">
    <property type="entry name" value="SEL1"/>
    <property type="match status" value="3"/>
</dbReference>
<keyword evidence="3" id="KW-1185">Reference proteome</keyword>
<evidence type="ECO:0000313" key="2">
    <source>
        <dbReference type="EMBL" id="UXZ04738.1"/>
    </source>
</evidence>